<dbReference type="PATRIC" id="fig|49547.3.peg.1321"/>
<keyword evidence="4" id="KW-1185">Reference proteome</keyword>
<dbReference type="AlphaFoldDB" id="A0A162FEQ5"/>
<evidence type="ECO:0000313" key="4">
    <source>
        <dbReference type="Proteomes" id="UP000077245"/>
    </source>
</evidence>
<comment type="caution">
    <text evidence="3">The sequence shown here is derived from an EMBL/GenBank/DDBJ whole genome shotgun (WGS) entry which is preliminary data.</text>
</comment>
<dbReference type="Pfam" id="PF13240">
    <property type="entry name" value="Zn_Ribbon_1"/>
    <property type="match status" value="1"/>
</dbReference>
<dbReference type="RefSeq" id="WP_067091618.1">
    <property type="nucleotide sequence ID" value="NZ_LWMV01000177.1"/>
</dbReference>
<dbReference type="EMBL" id="LWMV01000177">
    <property type="protein sequence ID" value="KZX11965.1"/>
    <property type="molecule type" value="Genomic_DNA"/>
</dbReference>
<dbReference type="Proteomes" id="UP000077245">
    <property type="component" value="Unassembled WGS sequence"/>
</dbReference>
<feature type="transmembrane region" description="Helical" evidence="1">
    <location>
        <begin position="96"/>
        <end position="126"/>
    </location>
</feature>
<name>A0A162FEQ5_9EURY</name>
<dbReference type="OrthoDB" id="78487at2157"/>
<evidence type="ECO:0000313" key="3">
    <source>
        <dbReference type="EMBL" id="KZX11965.1"/>
    </source>
</evidence>
<evidence type="ECO:0000259" key="2">
    <source>
        <dbReference type="Pfam" id="PF13240"/>
    </source>
</evidence>
<sequence length="216" mass="24774">MPKFCKNCGKENVDESKFCFSCGASFENSYSDELRELNGVKGENNLKKIDNNVVADVNIFDNEYGQYNEQDKSEEYNVYLIEEKKSNGWLVTVIDLVIFFILLVTIGWIAAFIISTAVALILRFIFNSKNRYNKFFMSLIFDEDKLSFESKSPGKSDFAVPFNSIINVNDIKMDGLFNKQISLNTPKNSFIFELANYSLENFDELIAKLNSVKNIE</sequence>
<organism evidence="3 4">
    <name type="scientific">Methanobrevibacter curvatus</name>
    <dbReference type="NCBI Taxonomy" id="49547"/>
    <lineage>
        <taxon>Archaea</taxon>
        <taxon>Methanobacteriati</taxon>
        <taxon>Methanobacteriota</taxon>
        <taxon>Methanomada group</taxon>
        <taxon>Methanobacteria</taxon>
        <taxon>Methanobacteriales</taxon>
        <taxon>Methanobacteriaceae</taxon>
        <taxon>Methanobrevibacter</taxon>
    </lineage>
</organism>
<evidence type="ECO:0000256" key="1">
    <source>
        <dbReference type="SAM" id="Phobius"/>
    </source>
</evidence>
<gene>
    <name evidence="3" type="ORF">MBCUR_12300</name>
</gene>
<accession>A0A162FEQ5</accession>
<protein>
    <recommendedName>
        <fullName evidence="2">Zinc-ribbon domain-containing protein</fullName>
    </recommendedName>
</protein>
<reference evidence="3 4" key="1">
    <citation type="submission" date="2016-04" db="EMBL/GenBank/DDBJ databases">
        <title>Genome sequence of Methanobrevibacter curvatus DSM 11111.</title>
        <authorList>
            <person name="Poehlein A."/>
            <person name="Seedorf H."/>
            <person name="Daniel R."/>
        </authorList>
    </citation>
    <scope>NUCLEOTIDE SEQUENCE [LARGE SCALE GENOMIC DNA]</scope>
    <source>
        <strain evidence="3 4">DSM 11111</strain>
    </source>
</reference>
<keyword evidence="1" id="KW-1133">Transmembrane helix</keyword>
<keyword evidence="1" id="KW-0472">Membrane</keyword>
<feature type="domain" description="Zinc-ribbon" evidence="2">
    <location>
        <begin position="4"/>
        <end position="25"/>
    </location>
</feature>
<proteinExistence type="predicted"/>
<keyword evidence="1" id="KW-0812">Transmembrane</keyword>
<dbReference type="InterPro" id="IPR026870">
    <property type="entry name" value="Zinc_ribbon_dom"/>
</dbReference>